<name>A0A1J4Q161_9ACTN</name>
<gene>
    <name evidence="1" type="ORF">VT52_019265</name>
</gene>
<comment type="caution">
    <text evidence="1">The sequence shown here is derived from an EMBL/GenBank/DDBJ whole genome shotgun (WGS) entry which is preliminary data.</text>
</comment>
<sequence length="339" mass="35099">MPVRSGWLSPDSQSREDTRLVAFGALTPVSPVATRSGVLPGSADGQTRLSGFTAEGIANSMSVTVHPGRALVQGLDAQGAYPVALTEDLTLTFADGDAQYDRIDLVVLRIYDDFHDGSGRTEAAVEIVQGTPAAVPAVPATPALAIPLYQAAISKGSSAAQAPAWNQTLTGMRTTTVALGGILPVTTDTTGGAYPGQYRDLGGVLQRWTGTAWADYQSPVAVETTTTGATATTDWTLTSYSARRTHGMCSFTLALTRSGADLTATAAGTTNPGNVSDQLIATLPEGWRPTGETIAAASDGYADGSVRILADGSVYLITWSTSGVIQTGHNLRLSACYVL</sequence>
<dbReference type="AlphaFoldDB" id="A0A1J4Q161"/>
<protein>
    <submittedName>
        <fullName evidence="1">Uncharacterized protein</fullName>
    </submittedName>
</protein>
<organism evidence="1 2">
    <name type="scientific">Streptomyces malaysiense</name>
    <dbReference type="NCBI Taxonomy" id="1428626"/>
    <lineage>
        <taxon>Bacteria</taxon>
        <taxon>Bacillati</taxon>
        <taxon>Actinomycetota</taxon>
        <taxon>Actinomycetes</taxon>
        <taxon>Kitasatosporales</taxon>
        <taxon>Streptomycetaceae</taxon>
        <taxon>Streptomyces</taxon>
    </lineage>
</organism>
<evidence type="ECO:0000313" key="2">
    <source>
        <dbReference type="Proteomes" id="UP000034838"/>
    </source>
</evidence>
<keyword evidence="2" id="KW-1185">Reference proteome</keyword>
<accession>A0A1J4Q161</accession>
<dbReference type="RefSeq" id="WP_046428171.1">
    <property type="nucleotide sequence ID" value="NZ_LBDA02000047.1"/>
</dbReference>
<dbReference type="OrthoDB" id="5193571at2"/>
<evidence type="ECO:0000313" key="1">
    <source>
        <dbReference type="EMBL" id="OIK25864.1"/>
    </source>
</evidence>
<dbReference type="Proteomes" id="UP000034838">
    <property type="component" value="Unassembled WGS sequence"/>
</dbReference>
<reference evidence="1" key="1">
    <citation type="submission" date="2016-10" db="EMBL/GenBank/DDBJ databases">
        <title>Genome sequence of Streptomyces malaysiense MUSC 136.</title>
        <authorList>
            <person name="Lee L.-H."/>
            <person name="Ser H.-L."/>
        </authorList>
    </citation>
    <scope>NUCLEOTIDE SEQUENCE [LARGE SCALE GENOMIC DNA]</scope>
    <source>
        <strain evidence="1">MUSC 136</strain>
    </source>
</reference>
<proteinExistence type="predicted"/>
<dbReference type="EMBL" id="LBDA02000047">
    <property type="protein sequence ID" value="OIK25864.1"/>
    <property type="molecule type" value="Genomic_DNA"/>
</dbReference>